<keyword evidence="1" id="KW-1133">Transmembrane helix</keyword>
<accession>A0ABR8TSX5</accession>
<comment type="caution">
    <text evidence="2">The sequence shown here is derived from an EMBL/GenBank/DDBJ whole genome shotgun (WGS) entry which is preliminary data.</text>
</comment>
<gene>
    <name evidence="2" type="ORF">H9642_16945</name>
</gene>
<evidence type="ECO:0000313" key="3">
    <source>
        <dbReference type="Proteomes" id="UP000611945"/>
    </source>
</evidence>
<keyword evidence="3" id="KW-1185">Reference proteome</keyword>
<dbReference type="RefSeq" id="WP_251837660.1">
    <property type="nucleotide sequence ID" value="NZ_JACSQG010000013.1"/>
</dbReference>
<feature type="transmembrane region" description="Helical" evidence="1">
    <location>
        <begin position="52"/>
        <end position="77"/>
    </location>
</feature>
<dbReference type="Proteomes" id="UP000611945">
    <property type="component" value="Unassembled WGS sequence"/>
</dbReference>
<organism evidence="2 3">
    <name type="scientific">Serpens gallinarum</name>
    <dbReference type="NCBI Taxonomy" id="2763075"/>
    <lineage>
        <taxon>Bacteria</taxon>
        <taxon>Pseudomonadati</taxon>
        <taxon>Pseudomonadota</taxon>
        <taxon>Gammaproteobacteria</taxon>
        <taxon>Pseudomonadales</taxon>
        <taxon>Pseudomonadaceae</taxon>
        <taxon>Pseudomonas</taxon>
    </lineage>
</organism>
<keyword evidence="1" id="KW-0472">Membrane</keyword>
<name>A0ABR8TSX5_9PSED</name>
<keyword evidence="1" id="KW-0812">Transmembrane</keyword>
<evidence type="ECO:0000256" key="1">
    <source>
        <dbReference type="SAM" id="Phobius"/>
    </source>
</evidence>
<reference evidence="2 3" key="1">
    <citation type="submission" date="2020-08" db="EMBL/GenBank/DDBJ databases">
        <title>A Genomic Blueprint of the Chicken Gut Microbiome.</title>
        <authorList>
            <person name="Gilroy R."/>
            <person name="Ravi A."/>
            <person name="Getino M."/>
            <person name="Pursley I."/>
            <person name="Horton D.L."/>
            <person name="Alikhan N.-F."/>
            <person name="Baker D."/>
            <person name="Gharbi K."/>
            <person name="Hall N."/>
            <person name="Watson M."/>
            <person name="Adriaenssens E.M."/>
            <person name="Foster-Nyarko E."/>
            <person name="Jarju S."/>
            <person name="Secka A."/>
            <person name="Antonio M."/>
            <person name="Oren A."/>
            <person name="Chaudhuri R."/>
            <person name="La Ragione R.M."/>
            <person name="Hildebrand F."/>
            <person name="Pallen M.J."/>
        </authorList>
    </citation>
    <scope>NUCLEOTIDE SEQUENCE [LARGE SCALE GENOMIC DNA]</scope>
    <source>
        <strain evidence="2 3">Sa2CUA2</strain>
    </source>
</reference>
<feature type="transmembrane region" description="Helical" evidence="1">
    <location>
        <begin position="84"/>
        <end position="113"/>
    </location>
</feature>
<evidence type="ECO:0008006" key="4">
    <source>
        <dbReference type="Google" id="ProtNLM"/>
    </source>
</evidence>
<evidence type="ECO:0000313" key="2">
    <source>
        <dbReference type="EMBL" id="MBD7978872.1"/>
    </source>
</evidence>
<protein>
    <recommendedName>
        <fullName evidence="4">Transmembrane protein</fullName>
    </recommendedName>
</protein>
<proteinExistence type="predicted"/>
<dbReference type="EMBL" id="JACSQG010000013">
    <property type="protein sequence ID" value="MBD7978872.1"/>
    <property type="molecule type" value="Genomic_DNA"/>
</dbReference>
<sequence>MRRGSPLLVMLLALPLWLLALYGLRFIFLEDSRWVGLCAETSGDWQCQLRSWLGWLIHFSVLAWAALLAALPAFWLAGRVGARLALVGLLLGLAALVLYSATLGAFAVVIASLRLVRASPSESN</sequence>